<dbReference type="Proteomes" id="UP000789831">
    <property type="component" value="Unassembled WGS sequence"/>
</dbReference>
<proteinExistence type="predicted"/>
<evidence type="ECO:0000313" key="4">
    <source>
        <dbReference type="Proteomes" id="UP000789831"/>
    </source>
</evidence>
<gene>
    <name evidence="3" type="ORF">AGERDE_LOCUS3669</name>
</gene>
<evidence type="ECO:0000256" key="2">
    <source>
        <dbReference type="SAM" id="Phobius"/>
    </source>
</evidence>
<feature type="compositionally biased region" description="Polar residues" evidence="1">
    <location>
        <begin position="222"/>
        <end position="233"/>
    </location>
</feature>
<dbReference type="AlphaFoldDB" id="A0A9N8WPM3"/>
<keyword evidence="2" id="KW-1133">Transmembrane helix</keyword>
<feature type="compositionally biased region" description="Low complexity" evidence="1">
    <location>
        <begin position="182"/>
        <end position="198"/>
    </location>
</feature>
<evidence type="ECO:0000256" key="1">
    <source>
        <dbReference type="SAM" id="MobiDB-lite"/>
    </source>
</evidence>
<accession>A0A9N8WPM3</accession>
<comment type="caution">
    <text evidence="3">The sequence shown here is derived from an EMBL/GenBank/DDBJ whole genome shotgun (WGS) entry which is preliminary data.</text>
</comment>
<feature type="compositionally biased region" description="Polar residues" evidence="1">
    <location>
        <begin position="103"/>
        <end position="126"/>
    </location>
</feature>
<feature type="compositionally biased region" description="Polar residues" evidence="1">
    <location>
        <begin position="58"/>
        <end position="69"/>
    </location>
</feature>
<reference evidence="3" key="1">
    <citation type="submission" date="2021-06" db="EMBL/GenBank/DDBJ databases">
        <authorList>
            <person name="Kallberg Y."/>
            <person name="Tangrot J."/>
            <person name="Rosling A."/>
        </authorList>
    </citation>
    <scope>NUCLEOTIDE SEQUENCE</scope>
    <source>
        <strain evidence="3">MT106</strain>
    </source>
</reference>
<feature type="compositionally biased region" description="Low complexity" evidence="1">
    <location>
        <begin position="70"/>
        <end position="102"/>
    </location>
</feature>
<protein>
    <submittedName>
        <fullName evidence="3">13196_t:CDS:1</fullName>
    </submittedName>
</protein>
<evidence type="ECO:0000313" key="3">
    <source>
        <dbReference type="EMBL" id="CAG8489437.1"/>
    </source>
</evidence>
<feature type="region of interest" description="Disordered" evidence="1">
    <location>
        <begin position="1"/>
        <end position="28"/>
    </location>
</feature>
<dbReference type="OrthoDB" id="428346at2759"/>
<feature type="compositionally biased region" description="Polar residues" evidence="1">
    <location>
        <begin position="14"/>
        <end position="28"/>
    </location>
</feature>
<feature type="transmembrane region" description="Helical" evidence="2">
    <location>
        <begin position="145"/>
        <end position="168"/>
    </location>
</feature>
<keyword evidence="4" id="KW-1185">Reference proteome</keyword>
<feature type="compositionally biased region" description="Acidic residues" evidence="1">
    <location>
        <begin position="269"/>
        <end position="280"/>
    </location>
</feature>
<feature type="region of interest" description="Disordered" evidence="1">
    <location>
        <begin position="58"/>
        <end position="126"/>
    </location>
</feature>
<organism evidence="3 4">
    <name type="scientific">Ambispora gerdemannii</name>
    <dbReference type="NCBI Taxonomy" id="144530"/>
    <lineage>
        <taxon>Eukaryota</taxon>
        <taxon>Fungi</taxon>
        <taxon>Fungi incertae sedis</taxon>
        <taxon>Mucoromycota</taxon>
        <taxon>Glomeromycotina</taxon>
        <taxon>Glomeromycetes</taxon>
        <taxon>Archaeosporales</taxon>
        <taxon>Ambisporaceae</taxon>
        <taxon>Ambispora</taxon>
    </lineage>
</organism>
<feature type="compositionally biased region" description="Basic and acidic residues" evidence="1">
    <location>
        <begin position="247"/>
        <end position="268"/>
    </location>
</feature>
<keyword evidence="2" id="KW-0472">Membrane</keyword>
<sequence>MSATGQKAHRRTLSLIQGNSNGSSENLAISKQNPSITRSQQQQQQLQNHHQYLSSIDTKSKSSNNLNHQKNINSVSNNIKNNTNSSSIKSSSNLIKNSSTTTKIGFSTPPSTPSKQKTFTGKSKNSTTDNFKVVQVAALYNVKDVLFTLVFFGALIIFLGSLMGIGPFDEDEHFHNNVIVSSSKKQQVQQQEHFQQPSPSQPPPIINDRIAHEKSDQEGQLKESNTILSNNDNDLPAGQSNNIDTTNIDKDNNNEEKSTGSETDKQNEEESEDEFVVGFE</sequence>
<dbReference type="EMBL" id="CAJVPL010000376">
    <property type="protein sequence ID" value="CAG8489437.1"/>
    <property type="molecule type" value="Genomic_DNA"/>
</dbReference>
<feature type="region of interest" description="Disordered" evidence="1">
    <location>
        <begin position="182"/>
        <end position="280"/>
    </location>
</feature>
<name>A0A9N8WPM3_9GLOM</name>
<keyword evidence="2" id="KW-0812">Transmembrane</keyword>
<feature type="compositionally biased region" description="Basic and acidic residues" evidence="1">
    <location>
        <begin position="209"/>
        <end position="221"/>
    </location>
</feature>